<dbReference type="InterPro" id="IPR036661">
    <property type="entry name" value="Luciferase-like_sf"/>
</dbReference>
<reference evidence="3" key="2">
    <citation type="submission" date="2020-09" db="EMBL/GenBank/DDBJ databases">
        <authorList>
            <person name="Sun Q."/>
            <person name="Zhou Y."/>
        </authorList>
    </citation>
    <scope>NUCLEOTIDE SEQUENCE</scope>
    <source>
        <strain evidence="3">CGMCC 1.6333</strain>
    </source>
</reference>
<comment type="caution">
    <text evidence="3">The sequence shown here is derived from an EMBL/GenBank/DDBJ whole genome shotgun (WGS) entry which is preliminary data.</text>
</comment>
<dbReference type="GO" id="GO:0005829">
    <property type="term" value="C:cytosol"/>
    <property type="evidence" value="ECO:0007669"/>
    <property type="project" value="TreeGrafter"/>
</dbReference>
<protein>
    <recommendedName>
        <fullName evidence="2">Luciferase-like domain-containing protein</fullName>
    </recommendedName>
</protein>
<feature type="domain" description="Luciferase-like" evidence="2">
    <location>
        <begin position="1"/>
        <end position="126"/>
    </location>
</feature>
<dbReference type="PANTHER" id="PTHR30137">
    <property type="entry name" value="LUCIFERASE-LIKE MONOOXYGENASE"/>
    <property type="match status" value="1"/>
</dbReference>
<dbReference type="Pfam" id="PF00296">
    <property type="entry name" value="Bac_luciferase"/>
    <property type="match status" value="1"/>
</dbReference>
<dbReference type="EMBL" id="BMLG01000016">
    <property type="protein sequence ID" value="GGM37838.1"/>
    <property type="molecule type" value="Genomic_DNA"/>
</dbReference>
<dbReference type="InterPro" id="IPR011251">
    <property type="entry name" value="Luciferase-like_dom"/>
</dbReference>
<accession>A0A917TVH6</accession>
<dbReference type="AlphaFoldDB" id="A0A917TVH6"/>
<dbReference type="Proteomes" id="UP000618460">
    <property type="component" value="Unassembled WGS sequence"/>
</dbReference>
<dbReference type="InterPro" id="IPR050766">
    <property type="entry name" value="Bact_Lucif_Oxidored"/>
</dbReference>
<evidence type="ECO:0000313" key="3">
    <source>
        <dbReference type="EMBL" id="GGM37838.1"/>
    </source>
</evidence>
<dbReference type="InterPro" id="IPR019949">
    <property type="entry name" value="CmoO-like"/>
</dbReference>
<sequence length="148" mass="16333">MRLSVLNQVPIGQDSTPEEALNQAVELVKITEDLGYTRYWVAEHHNTNGLASSSPEILMTRLAGATSSIQIGSGGVLLPQYAPLKVAENFRMLEAMYPERIDLGLGRSPGGSNETRLALTDHIKKSMSSFPRQLEELYGCLYISREHS</sequence>
<dbReference type="SUPFAM" id="SSF51679">
    <property type="entry name" value="Bacterial luciferase-like"/>
    <property type="match status" value="1"/>
</dbReference>
<name>A0A917TVH6_9BACI</name>
<reference evidence="3" key="1">
    <citation type="journal article" date="2014" name="Int. J. Syst. Evol. Microbiol.">
        <title>Complete genome sequence of Corynebacterium casei LMG S-19264T (=DSM 44701T), isolated from a smear-ripened cheese.</title>
        <authorList>
            <consortium name="US DOE Joint Genome Institute (JGI-PGF)"/>
            <person name="Walter F."/>
            <person name="Albersmeier A."/>
            <person name="Kalinowski J."/>
            <person name="Ruckert C."/>
        </authorList>
    </citation>
    <scope>NUCLEOTIDE SEQUENCE</scope>
    <source>
        <strain evidence="3">CGMCC 1.6333</strain>
    </source>
</reference>
<comment type="similarity">
    <text evidence="1">To bacterial alkanal monooxygenase alpha and beta chains.</text>
</comment>
<dbReference type="OrthoDB" id="9780518at2"/>
<dbReference type="GO" id="GO:0016705">
    <property type="term" value="F:oxidoreductase activity, acting on paired donors, with incorporation or reduction of molecular oxygen"/>
    <property type="evidence" value="ECO:0007669"/>
    <property type="project" value="InterPro"/>
</dbReference>
<organism evidence="3 4">
    <name type="scientific">Paraliobacillus quinghaiensis</name>
    <dbReference type="NCBI Taxonomy" id="470815"/>
    <lineage>
        <taxon>Bacteria</taxon>
        <taxon>Bacillati</taxon>
        <taxon>Bacillota</taxon>
        <taxon>Bacilli</taxon>
        <taxon>Bacillales</taxon>
        <taxon>Bacillaceae</taxon>
        <taxon>Paraliobacillus</taxon>
    </lineage>
</organism>
<keyword evidence="4" id="KW-1185">Reference proteome</keyword>
<dbReference type="PANTHER" id="PTHR30137:SF19">
    <property type="entry name" value="LUCIFERASE-LIKE MONOOXYGENASE"/>
    <property type="match status" value="1"/>
</dbReference>
<dbReference type="Gene3D" id="3.20.20.30">
    <property type="entry name" value="Luciferase-like domain"/>
    <property type="match status" value="1"/>
</dbReference>
<proteinExistence type="predicted"/>
<gene>
    <name evidence="3" type="ORF">GCM10011351_25060</name>
</gene>
<evidence type="ECO:0000313" key="4">
    <source>
        <dbReference type="Proteomes" id="UP000618460"/>
    </source>
</evidence>
<evidence type="ECO:0000256" key="1">
    <source>
        <dbReference type="ARBA" id="ARBA00007789"/>
    </source>
</evidence>
<dbReference type="NCBIfam" id="TIGR03558">
    <property type="entry name" value="oxido_grp_1"/>
    <property type="match status" value="1"/>
</dbReference>
<evidence type="ECO:0000259" key="2">
    <source>
        <dbReference type="Pfam" id="PF00296"/>
    </source>
</evidence>